<comment type="cofactor">
    <cofactor evidence="1">
        <name>Mn(2+)</name>
        <dbReference type="ChEBI" id="CHEBI:29035"/>
    </cofactor>
</comment>
<evidence type="ECO:0000259" key="10">
    <source>
        <dbReference type="Pfam" id="PF03372"/>
    </source>
</evidence>
<feature type="domain" description="Endonuclease/exonuclease/phosphatase" evidence="10">
    <location>
        <begin position="103"/>
        <end position="333"/>
    </location>
</feature>
<keyword evidence="6" id="KW-0378">Hydrolase</keyword>
<feature type="transmembrane region" description="Helical" evidence="9">
    <location>
        <begin position="35"/>
        <end position="61"/>
    </location>
</feature>
<reference evidence="11" key="1">
    <citation type="submission" date="2019-07" db="EMBL/GenBank/DDBJ databases">
        <authorList>
            <person name="De-Chao Zhang Q."/>
        </authorList>
    </citation>
    <scope>NUCLEOTIDE SEQUENCE</scope>
    <source>
        <strain evidence="11">TP-CH-4</strain>
    </source>
</reference>
<feature type="transmembrane region" description="Helical" evidence="9">
    <location>
        <begin position="68"/>
        <end position="86"/>
    </location>
</feature>
<dbReference type="SUPFAM" id="SSF56219">
    <property type="entry name" value="DNase I-like"/>
    <property type="match status" value="1"/>
</dbReference>
<evidence type="ECO:0000256" key="9">
    <source>
        <dbReference type="SAM" id="Phobius"/>
    </source>
</evidence>
<keyword evidence="8" id="KW-0234">DNA repair</keyword>
<dbReference type="Gene3D" id="3.60.10.10">
    <property type="entry name" value="Endonuclease/exonuclease/phosphatase"/>
    <property type="match status" value="1"/>
</dbReference>
<evidence type="ECO:0000256" key="2">
    <source>
        <dbReference type="ARBA" id="ARBA00001946"/>
    </source>
</evidence>
<evidence type="ECO:0000256" key="5">
    <source>
        <dbReference type="ARBA" id="ARBA00022763"/>
    </source>
</evidence>
<protein>
    <submittedName>
        <fullName evidence="11">Endonuclease</fullName>
    </submittedName>
</protein>
<dbReference type="PANTHER" id="PTHR15822">
    <property type="entry name" value="TRAF AND TNF RECEPTOR-ASSOCIATED PROTEIN"/>
    <property type="match status" value="1"/>
</dbReference>
<reference evidence="11" key="2">
    <citation type="submission" date="2020-03" db="EMBL/GenBank/DDBJ databases">
        <title>Flavobacteriaceae bacterium strain TP-CH-4, a member of the family Flavobacteriaceae isolated from a deep-sea seamount.</title>
        <authorList>
            <person name="Zhang D.-C."/>
        </authorList>
    </citation>
    <scope>NUCLEOTIDE SEQUENCE</scope>
    <source>
        <strain evidence="11">TP-CH-4</strain>
    </source>
</reference>
<proteinExistence type="predicted"/>
<keyword evidence="12" id="KW-1185">Reference proteome</keyword>
<dbReference type="EMBL" id="VIKU02000006">
    <property type="protein sequence ID" value="NHF61148.1"/>
    <property type="molecule type" value="Genomic_DNA"/>
</dbReference>
<dbReference type="InterPro" id="IPR051547">
    <property type="entry name" value="TDP2-like"/>
</dbReference>
<dbReference type="Pfam" id="PF03372">
    <property type="entry name" value="Exo_endo_phos"/>
    <property type="match status" value="1"/>
</dbReference>
<evidence type="ECO:0000256" key="8">
    <source>
        <dbReference type="ARBA" id="ARBA00023204"/>
    </source>
</evidence>
<dbReference type="AlphaFoldDB" id="A0A967AVV8"/>
<keyword evidence="5" id="KW-0227">DNA damage</keyword>
<keyword evidence="11" id="KW-0255">Endonuclease</keyword>
<dbReference type="CDD" id="cd09084">
    <property type="entry name" value="EEP-2"/>
    <property type="match status" value="1"/>
</dbReference>
<gene>
    <name evidence="11" type="ORF">FK220_017480</name>
</gene>
<dbReference type="GO" id="GO:0004519">
    <property type="term" value="F:endonuclease activity"/>
    <property type="evidence" value="ECO:0007669"/>
    <property type="project" value="UniProtKB-KW"/>
</dbReference>
<sequence>MKRLARFNKIALALNVFFALLLVLAYVSIHVPATTIPYLAPLGLGTPIWLTVNLLFAVYWLIARKKRFLLSLIPVVFSYFTLGGFFKIKLSEYEINEEDLTVLSYNAQGFNKYGRIYGEGNVGDSIISFTKRKSPDIICFQEFSHRYHELLDQYPYSYVSNSKIDGFKKSVLGVFSKYPIIAEGNLKFPNSFNMGVYADITYKNDTIRVYSLHMESMGVTPNKETIIDEPYLRLYGRLRGAFRKQQEQAEIFNGLQENNSYKTIVCGDFNNTQFSNPYRLIKGDMQDTFNEKGKGLGSTYSFLGFPFRIDFILADPAFEVRAHKNYNLPFSDHFPIMASFRLKEQ</sequence>
<evidence type="ECO:0000313" key="11">
    <source>
        <dbReference type="EMBL" id="NHF61148.1"/>
    </source>
</evidence>
<dbReference type="GO" id="GO:0016787">
    <property type="term" value="F:hydrolase activity"/>
    <property type="evidence" value="ECO:0007669"/>
    <property type="project" value="UniProtKB-KW"/>
</dbReference>
<evidence type="ECO:0000313" key="12">
    <source>
        <dbReference type="Proteomes" id="UP000707206"/>
    </source>
</evidence>
<keyword evidence="9" id="KW-0472">Membrane</keyword>
<dbReference type="Proteomes" id="UP000707206">
    <property type="component" value="Unassembled WGS sequence"/>
</dbReference>
<evidence type="ECO:0000256" key="6">
    <source>
        <dbReference type="ARBA" id="ARBA00022801"/>
    </source>
</evidence>
<dbReference type="GO" id="GO:0006281">
    <property type="term" value="P:DNA repair"/>
    <property type="evidence" value="ECO:0007669"/>
    <property type="project" value="UniProtKB-KW"/>
</dbReference>
<comment type="caution">
    <text evidence="11">The sequence shown here is derived from an EMBL/GenBank/DDBJ whole genome shotgun (WGS) entry which is preliminary data.</text>
</comment>
<organism evidence="11 12">
    <name type="scientific">Pelagihabitans pacificus</name>
    <dbReference type="NCBI Taxonomy" id="2696054"/>
    <lineage>
        <taxon>Bacteria</taxon>
        <taxon>Pseudomonadati</taxon>
        <taxon>Bacteroidota</taxon>
        <taxon>Flavobacteriia</taxon>
        <taxon>Flavobacteriales</taxon>
        <taxon>Flavobacteriaceae</taxon>
        <taxon>Pelagihabitans</taxon>
    </lineage>
</organism>
<keyword evidence="3" id="KW-0540">Nuclease</keyword>
<evidence type="ECO:0000256" key="1">
    <source>
        <dbReference type="ARBA" id="ARBA00001936"/>
    </source>
</evidence>
<keyword evidence="4" id="KW-0479">Metal-binding</keyword>
<dbReference type="InterPro" id="IPR005135">
    <property type="entry name" value="Endo/exonuclease/phosphatase"/>
</dbReference>
<accession>A0A967AVV8</accession>
<dbReference type="InterPro" id="IPR036691">
    <property type="entry name" value="Endo/exonu/phosph_ase_sf"/>
</dbReference>
<evidence type="ECO:0000256" key="4">
    <source>
        <dbReference type="ARBA" id="ARBA00022723"/>
    </source>
</evidence>
<keyword evidence="9" id="KW-0812">Transmembrane</keyword>
<dbReference type="GO" id="GO:0046872">
    <property type="term" value="F:metal ion binding"/>
    <property type="evidence" value="ECO:0007669"/>
    <property type="project" value="UniProtKB-KW"/>
</dbReference>
<dbReference type="PANTHER" id="PTHR15822:SF4">
    <property type="entry name" value="TYROSYL-DNA PHOSPHODIESTERASE 2"/>
    <property type="match status" value="1"/>
</dbReference>
<keyword evidence="9" id="KW-1133">Transmembrane helix</keyword>
<name>A0A967AVV8_9FLAO</name>
<evidence type="ECO:0000256" key="3">
    <source>
        <dbReference type="ARBA" id="ARBA00022722"/>
    </source>
</evidence>
<evidence type="ECO:0000256" key="7">
    <source>
        <dbReference type="ARBA" id="ARBA00022842"/>
    </source>
</evidence>
<comment type="cofactor">
    <cofactor evidence="2">
        <name>Mg(2+)</name>
        <dbReference type="ChEBI" id="CHEBI:18420"/>
    </cofactor>
</comment>
<keyword evidence="7" id="KW-0460">Magnesium</keyword>